<gene>
    <name evidence="1" type="ORF">pdam_00019271</name>
</gene>
<reference evidence="1 2" key="1">
    <citation type="journal article" date="2018" name="Sci. Rep.">
        <title>Comparative analysis of the Pocillopora damicornis genome highlights role of immune system in coral evolution.</title>
        <authorList>
            <person name="Cunning R."/>
            <person name="Bay R.A."/>
            <person name="Gillette P."/>
            <person name="Baker A.C."/>
            <person name="Traylor-Knowles N."/>
        </authorList>
    </citation>
    <scope>NUCLEOTIDE SEQUENCE [LARGE SCALE GENOMIC DNA]</scope>
    <source>
        <strain evidence="1">RSMAS</strain>
        <tissue evidence="1">Whole animal</tissue>
    </source>
</reference>
<dbReference type="AlphaFoldDB" id="A0A3M6UDU4"/>
<evidence type="ECO:0000313" key="2">
    <source>
        <dbReference type="Proteomes" id="UP000275408"/>
    </source>
</evidence>
<sequence>MSKIGGSKRELFIDKRTSEQPVMLSKLLTSPSGTTFLSYSTIIRDVPTHSIKFKFSRPLKPNIAKIALLLNEKSSGFVKLEEELHLANSTGTINLSIWKQHIPQLIDGNFYTISQKWICCPKIPSILPMIYSMCNTNQCGRKVVINQVLVWYDASNVGGQ</sequence>
<name>A0A3M6UDU4_POCDA</name>
<evidence type="ECO:0000313" key="1">
    <source>
        <dbReference type="EMBL" id="RMX51805.1"/>
    </source>
</evidence>
<organism evidence="1 2">
    <name type="scientific">Pocillopora damicornis</name>
    <name type="common">Cauliflower coral</name>
    <name type="synonym">Millepora damicornis</name>
    <dbReference type="NCBI Taxonomy" id="46731"/>
    <lineage>
        <taxon>Eukaryota</taxon>
        <taxon>Metazoa</taxon>
        <taxon>Cnidaria</taxon>
        <taxon>Anthozoa</taxon>
        <taxon>Hexacorallia</taxon>
        <taxon>Scleractinia</taxon>
        <taxon>Astrocoeniina</taxon>
        <taxon>Pocilloporidae</taxon>
        <taxon>Pocillopora</taxon>
    </lineage>
</organism>
<dbReference type="Proteomes" id="UP000275408">
    <property type="component" value="Unassembled WGS sequence"/>
</dbReference>
<accession>A0A3M6UDU4</accession>
<dbReference type="EMBL" id="RCHS01001718">
    <property type="protein sequence ID" value="RMX51805.1"/>
    <property type="molecule type" value="Genomic_DNA"/>
</dbReference>
<protein>
    <submittedName>
        <fullName evidence="1">Uncharacterized protein</fullName>
    </submittedName>
</protein>
<comment type="caution">
    <text evidence="1">The sequence shown here is derived from an EMBL/GenBank/DDBJ whole genome shotgun (WGS) entry which is preliminary data.</text>
</comment>
<proteinExistence type="predicted"/>
<keyword evidence="2" id="KW-1185">Reference proteome</keyword>